<dbReference type="AlphaFoldDB" id="A0A418X1D8"/>
<proteinExistence type="predicted"/>
<evidence type="ECO:0000259" key="1">
    <source>
        <dbReference type="Pfam" id="PF03354"/>
    </source>
</evidence>
<accession>A0A418X1D8</accession>
<evidence type="ECO:0000313" key="4">
    <source>
        <dbReference type="Proteomes" id="UP000285190"/>
    </source>
</evidence>
<dbReference type="OrthoDB" id="9760250at2"/>
<gene>
    <name evidence="3" type="ORF">D3870_09755</name>
</gene>
<evidence type="ECO:0000259" key="2">
    <source>
        <dbReference type="Pfam" id="PF20441"/>
    </source>
</evidence>
<dbReference type="RefSeq" id="WP_119738675.1">
    <property type="nucleotide sequence ID" value="NZ_QYUN01000002.1"/>
</dbReference>
<keyword evidence="4" id="KW-1185">Reference proteome</keyword>
<dbReference type="Pfam" id="PF20441">
    <property type="entry name" value="TerL_nuclease"/>
    <property type="match status" value="1"/>
</dbReference>
<feature type="domain" description="Terminase large subunit-like ATPase" evidence="1">
    <location>
        <begin position="86"/>
        <end position="257"/>
    </location>
</feature>
<protein>
    <submittedName>
        <fullName evidence="3">Terminase large subunit</fullName>
    </submittedName>
</protein>
<organism evidence="3 4">
    <name type="scientific">Noviherbaspirillum cavernae</name>
    <dbReference type="NCBI Taxonomy" id="2320862"/>
    <lineage>
        <taxon>Bacteria</taxon>
        <taxon>Pseudomonadati</taxon>
        <taxon>Pseudomonadota</taxon>
        <taxon>Betaproteobacteria</taxon>
        <taxon>Burkholderiales</taxon>
        <taxon>Oxalobacteraceae</taxon>
        <taxon>Noviherbaspirillum</taxon>
    </lineage>
</organism>
<dbReference type="PANTHER" id="PTHR41287:SF1">
    <property type="entry name" value="PROTEIN YMFN"/>
    <property type="match status" value="1"/>
</dbReference>
<dbReference type="InterPro" id="IPR046462">
    <property type="entry name" value="TerL_nuclease"/>
</dbReference>
<feature type="domain" description="Terminase large subunit-like endonuclease" evidence="2">
    <location>
        <begin position="268"/>
        <end position="549"/>
    </location>
</feature>
<dbReference type="GO" id="GO:0004519">
    <property type="term" value="F:endonuclease activity"/>
    <property type="evidence" value="ECO:0007669"/>
    <property type="project" value="InterPro"/>
</dbReference>
<sequence length="559" mass="63160">MDYVDRTLRYAAGVTSGEIIACKWVKLACQRHLDDLQREGWKYRFDAARANRVCRYVELLPHIKGDWARPVNVDGVMVYPTINLEDWQCFIICVVFGWIDQRGKRRFKRVYVEVPRKNAKSTMSSGIALYMLTADGEPGAEVYSAATTGEQARIVFDDAKRMALRSPALLERFGVGVATYDITIAETASTFRALNAEGSTLDGLNIHCAIVDELHAHKRRELYDVLDSGTGSRSQPLLWMITTAGSDRSGICYEQRAHVIKVLERVFEDESFFGIIYTIDDEDDWADPAVWAKANPNYGVSVLPDDMEAACRKAMSMPSAVNGFLTKRLNVWVNADSAWMDMRAWDACGDPVLTLEQFEGAECLIAHDLASKVDIADKVRLFWRDIEGRRHYYAFAQHYLNEQAIEDGRNSQYSGWARRGLITVTPGNVTDFGVIEDDLLIDAARFRVQEAPYDPFQATQFSQRMVAANLPMVEVGQTVKNFSEPMKWLEALVLEGRFHHDGDPVLTWMVSNVVCHRDAKDNIFPRKEREENKIDGVVALLMCLNRAIADQAQTIPDGV</sequence>
<dbReference type="Gene3D" id="3.40.50.300">
    <property type="entry name" value="P-loop containing nucleotide triphosphate hydrolases"/>
    <property type="match status" value="1"/>
</dbReference>
<dbReference type="Proteomes" id="UP000285190">
    <property type="component" value="Unassembled WGS sequence"/>
</dbReference>
<evidence type="ECO:0000313" key="3">
    <source>
        <dbReference type="EMBL" id="RJG06258.1"/>
    </source>
</evidence>
<dbReference type="EMBL" id="QYUN01000002">
    <property type="protein sequence ID" value="RJG06258.1"/>
    <property type="molecule type" value="Genomic_DNA"/>
</dbReference>
<dbReference type="InterPro" id="IPR027417">
    <property type="entry name" value="P-loop_NTPase"/>
</dbReference>
<dbReference type="Pfam" id="PF03354">
    <property type="entry name" value="TerL_ATPase"/>
    <property type="match status" value="1"/>
</dbReference>
<comment type="caution">
    <text evidence="3">The sequence shown here is derived from an EMBL/GenBank/DDBJ whole genome shotgun (WGS) entry which is preliminary data.</text>
</comment>
<dbReference type="InterPro" id="IPR005021">
    <property type="entry name" value="Terminase_largesu-like"/>
</dbReference>
<reference evidence="3 4" key="1">
    <citation type="submission" date="2018-09" db="EMBL/GenBank/DDBJ databases">
        <authorList>
            <person name="Zhu H."/>
        </authorList>
    </citation>
    <scope>NUCLEOTIDE SEQUENCE [LARGE SCALE GENOMIC DNA]</scope>
    <source>
        <strain evidence="3 4">K2R10-39</strain>
    </source>
</reference>
<dbReference type="PANTHER" id="PTHR41287">
    <property type="match status" value="1"/>
</dbReference>
<dbReference type="InterPro" id="IPR046461">
    <property type="entry name" value="TerL_ATPase"/>
</dbReference>
<name>A0A418X1D8_9BURK</name>